<dbReference type="InterPro" id="IPR037401">
    <property type="entry name" value="SnoaL-like"/>
</dbReference>
<dbReference type="RefSeq" id="WP_104424517.1">
    <property type="nucleotide sequence ID" value="NZ_PTIY01000011.1"/>
</dbReference>
<dbReference type="Proteomes" id="UP000238071">
    <property type="component" value="Unassembled WGS sequence"/>
</dbReference>
<organism evidence="2 3">
    <name type="scientific">Methylobacter tundripaludum</name>
    <dbReference type="NCBI Taxonomy" id="173365"/>
    <lineage>
        <taxon>Bacteria</taxon>
        <taxon>Pseudomonadati</taxon>
        <taxon>Pseudomonadota</taxon>
        <taxon>Gammaproteobacteria</taxon>
        <taxon>Methylococcales</taxon>
        <taxon>Methylococcaceae</taxon>
        <taxon>Methylobacter</taxon>
    </lineage>
</organism>
<dbReference type="AlphaFoldDB" id="A0A2S6GU18"/>
<dbReference type="EMBL" id="PTIY01000011">
    <property type="protein sequence ID" value="PPK68683.1"/>
    <property type="molecule type" value="Genomic_DNA"/>
</dbReference>
<dbReference type="Pfam" id="PF12680">
    <property type="entry name" value="SnoaL_2"/>
    <property type="match status" value="1"/>
</dbReference>
<evidence type="ECO:0000259" key="1">
    <source>
        <dbReference type="Pfam" id="PF12680"/>
    </source>
</evidence>
<dbReference type="InterPro" id="IPR032710">
    <property type="entry name" value="NTF2-like_dom_sf"/>
</dbReference>
<gene>
    <name evidence="2" type="ORF">B0F88_11191</name>
</gene>
<protein>
    <submittedName>
        <fullName evidence="2">SnoaL-like protein</fullName>
    </submittedName>
</protein>
<reference evidence="2 3" key="1">
    <citation type="submission" date="2018-02" db="EMBL/GenBank/DDBJ databases">
        <title>Subsurface microbial communities from deep shales in Ohio and West Virginia, USA.</title>
        <authorList>
            <person name="Wrighton K."/>
        </authorList>
    </citation>
    <scope>NUCLEOTIDE SEQUENCE [LARGE SCALE GENOMIC DNA]</scope>
    <source>
        <strain evidence="2 3">OWC-G53F</strain>
    </source>
</reference>
<sequence length="120" mass="13915">MLTEHKAKEFAEHWIQAWNNHDIESIVSHYAGDVEYFSPFLTRLANNPHGTLRGKWALKEYLAKGLAAYPDLNFVLKNVLFGVRSIVIQYQSVNNLNASEVFEFDENGLVSRVQCHYDKW</sequence>
<keyword evidence="3" id="KW-1185">Reference proteome</keyword>
<name>A0A2S6GU18_9GAMM</name>
<evidence type="ECO:0000313" key="3">
    <source>
        <dbReference type="Proteomes" id="UP000238071"/>
    </source>
</evidence>
<dbReference type="SUPFAM" id="SSF54427">
    <property type="entry name" value="NTF2-like"/>
    <property type="match status" value="1"/>
</dbReference>
<evidence type="ECO:0000313" key="2">
    <source>
        <dbReference type="EMBL" id="PPK68683.1"/>
    </source>
</evidence>
<dbReference type="Gene3D" id="3.10.450.50">
    <property type="match status" value="1"/>
</dbReference>
<proteinExistence type="predicted"/>
<accession>A0A2S6GU18</accession>
<comment type="caution">
    <text evidence="2">The sequence shown here is derived from an EMBL/GenBank/DDBJ whole genome shotgun (WGS) entry which is preliminary data.</text>
</comment>
<dbReference type="OrthoDB" id="13610at2"/>
<feature type="domain" description="SnoaL-like" evidence="1">
    <location>
        <begin position="12"/>
        <end position="89"/>
    </location>
</feature>